<reference evidence="1" key="1">
    <citation type="submission" date="2023-03" db="EMBL/GenBank/DDBJ databases">
        <title>Massive genome expansion in bonnet fungi (Mycena s.s.) driven by repeated elements and novel gene families across ecological guilds.</title>
        <authorList>
            <consortium name="Lawrence Berkeley National Laboratory"/>
            <person name="Harder C.B."/>
            <person name="Miyauchi S."/>
            <person name="Viragh M."/>
            <person name="Kuo A."/>
            <person name="Thoen E."/>
            <person name="Andreopoulos B."/>
            <person name="Lu D."/>
            <person name="Skrede I."/>
            <person name="Drula E."/>
            <person name="Henrissat B."/>
            <person name="Morin E."/>
            <person name="Kohler A."/>
            <person name="Barry K."/>
            <person name="LaButti K."/>
            <person name="Morin E."/>
            <person name="Salamov A."/>
            <person name="Lipzen A."/>
            <person name="Mereny Z."/>
            <person name="Hegedus B."/>
            <person name="Baldrian P."/>
            <person name="Stursova M."/>
            <person name="Weitz H."/>
            <person name="Taylor A."/>
            <person name="Grigoriev I.V."/>
            <person name="Nagy L.G."/>
            <person name="Martin F."/>
            <person name="Kauserud H."/>
        </authorList>
    </citation>
    <scope>NUCLEOTIDE SEQUENCE</scope>
    <source>
        <strain evidence="1">CBHHK002</strain>
    </source>
</reference>
<gene>
    <name evidence="1" type="ORF">DFH08DRAFT_823582</name>
</gene>
<evidence type="ECO:0000313" key="2">
    <source>
        <dbReference type="Proteomes" id="UP001218218"/>
    </source>
</evidence>
<evidence type="ECO:0000313" key="1">
    <source>
        <dbReference type="EMBL" id="KAJ7309151.1"/>
    </source>
</evidence>
<dbReference type="AlphaFoldDB" id="A0AAD6Z691"/>
<sequence length="310" mass="33857">MVTVRKASLGTDWADSSHVLVGPPNEGIHDSRSTFPNWADDVAVQAHQSEHLTPPQSADVARRFQRIGVHSHINDINGRNFFILLDWGVGRMVKSLKSAKCVIFDRKNKLDSAGRESKVIHLQLGHFETILGTFQCFLTKSVPLIWRDHQNTRRGGPAGKSSLLRRDLSYKTITNITAQLARQSGTNTLKPLVGLLANPLALPPNANDIIAQIGCLEFPPTYLGCLLPSHVIAPPAPLSLVTGPNGEAQFVAATPAPGTTVLLREVPDILAFVEAWMIFMSMLQNEHRGLPMVQGLSAHLNTIAVARVYP</sequence>
<comment type="caution">
    <text evidence="1">The sequence shown here is derived from an EMBL/GenBank/DDBJ whole genome shotgun (WGS) entry which is preliminary data.</text>
</comment>
<name>A0AAD6Z691_9AGAR</name>
<organism evidence="1 2">
    <name type="scientific">Mycena albidolilacea</name>
    <dbReference type="NCBI Taxonomy" id="1033008"/>
    <lineage>
        <taxon>Eukaryota</taxon>
        <taxon>Fungi</taxon>
        <taxon>Dikarya</taxon>
        <taxon>Basidiomycota</taxon>
        <taxon>Agaricomycotina</taxon>
        <taxon>Agaricomycetes</taxon>
        <taxon>Agaricomycetidae</taxon>
        <taxon>Agaricales</taxon>
        <taxon>Marasmiineae</taxon>
        <taxon>Mycenaceae</taxon>
        <taxon>Mycena</taxon>
    </lineage>
</organism>
<keyword evidence="2" id="KW-1185">Reference proteome</keyword>
<dbReference type="Proteomes" id="UP001218218">
    <property type="component" value="Unassembled WGS sequence"/>
</dbReference>
<dbReference type="EMBL" id="JARIHO010000083">
    <property type="protein sequence ID" value="KAJ7309151.1"/>
    <property type="molecule type" value="Genomic_DNA"/>
</dbReference>
<proteinExistence type="predicted"/>
<protein>
    <submittedName>
        <fullName evidence="1">Uncharacterized protein</fullName>
    </submittedName>
</protein>
<accession>A0AAD6Z691</accession>